<dbReference type="SUPFAM" id="SSF50998">
    <property type="entry name" value="Quinoprotein alcohol dehydrogenase-like"/>
    <property type="match status" value="1"/>
</dbReference>
<dbReference type="PANTHER" id="PTHR34512:SF30">
    <property type="entry name" value="OUTER MEMBRANE PROTEIN ASSEMBLY FACTOR BAMB"/>
    <property type="match status" value="1"/>
</dbReference>
<dbReference type="EMBL" id="CBXV010000007">
    <property type="protein sequence ID" value="CDM66230.1"/>
    <property type="molecule type" value="Genomic_DNA"/>
</dbReference>
<dbReference type="InterPro" id="IPR018391">
    <property type="entry name" value="PQQ_b-propeller_rpt"/>
</dbReference>
<evidence type="ECO:0000313" key="3">
    <source>
        <dbReference type="Proteomes" id="UP000031518"/>
    </source>
</evidence>
<dbReference type="SMART" id="SM00564">
    <property type="entry name" value="PQQ"/>
    <property type="match status" value="3"/>
</dbReference>
<dbReference type="PANTHER" id="PTHR34512">
    <property type="entry name" value="CELL SURFACE PROTEIN"/>
    <property type="match status" value="1"/>
</dbReference>
<reference evidence="2 3" key="2">
    <citation type="submission" date="2015-01" db="EMBL/GenBank/DDBJ databases">
        <title>Complete genome sequence of Pyrinomonas methylaliphatogenes type strain K22T.</title>
        <authorList>
            <person name="Lee K.C.Y."/>
            <person name="Power J.F."/>
            <person name="Dunfield P.F."/>
            <person name="Morgan X.C."/>
            <person name="Huttenhower C."/>
            <person name="Stott M.B."/>
        </authorList>
    </citation>
    <scope>NUCLEOTIDE SEQUENCE [LARGE SCALE GENOMIC DNA]</scope>
    <source>
        <strain evidence="2 3">K22</strain>
    </source>
</reference>
<dbReference type="RefSeq" id="WP_157770834.1">
    <property type="nucleotide sequence ID" value="NZ_CBXV010000007.1"/>
</dbReference>
<keyword evidence="3" id="KW-1185">Reference proteome</keyword>
<accession>A0A0B6X1I5</accession>
<sequence length="478" mass="51483">MRSFSDGRIALEIATLVLLCLGGTAAIPRQEAARAERKAAVKIRWEERPGVSRYRLQLARDDGFKDIVFDRLVSGHEYVVADLSPGAYYWRVAPAEYETGRFSAPALIKAGERPVPLLLSPIGGWRALIGKVLRPSALSLDPETSLIVGTNERGMTYALEASTGAVRWISRPEEAESRAVPVDAWTLPLPSTKGKRVLVAQGDRVRVLDAATGRELWRQRVSGTITGASVVGASDAKALVATAGPATLRLFEGETGREIWSVPLETEAIGAPSVLSSDEGLSLFIAHLDGTIERRDDKGKSLRAIKLAVPATTPPVFVEGKSGPLIIGTARGLVALAPGDLRILWEKELEDGPRGEMAVENEELAFVTARGRVSLFDLMRREIKWSADGAVDARAVTLVDLDGDGANDLLAPAGSAFAMAWRRRDGVWLWQAEEASEDVRSEAGGELRSLVIVSGERARYAVGGDRWGLRAVALPTAQ</sequence>
<gene>
    <name evidence="2" type="ORF">PYK22_02245</name>
</gene>
<dbReference type="InterPro" id="IPR002372">
    <property type="entry name" value="PQQ_rpt_dom"/>
</dbReference>
<dbReference type="AlphaFoldDB" id="A0A0B6X1I5"/>
<dbReference type="InterPro" id="IPR011047">
    <property type="entry name" value="Quinoprotein_ADH-like_sf"/>
</dbReference>
<dbReference type="Gene3D" id="2.40.10.480">
    <property type="match status" value="1"/>
</dbReference>
<feature type="domain" description="Pyrrolo-quinoline quinone repeat" evidence="1">
    <location>
        <begin position="325"/>
        <end position="456"/>
    </location>
</feature>
<protein>
    <submittedName>
        <fullName evidence="2">PQQ-like domain</fullName>
    </submittedName>
</protein>
<dbReference type="Pfam" id="PF13360">
    <property type="entry name" value="PQQ_2"/>
    <property type="match status" value="2"/>
</dbReference>
<feature type="domain" description="Pyrrolo-quinoline quinone repeat" evidence="1">
    <location>
        <begin position="203"/>
        <end position="274"/>
    </location>
</feature>
<dbReference type="Gene3D" id="2.60.40.10">
    <property type="entry name" value="Immunoglobulins"/>
    <property type="match status" value="1"/>
</dbReference>
<dbReference type="InterPro" id="IPR015943">
    <property type="entry name" value="WD40/YVTN_repeat-like_dom_sf"/>
</dbReference>
<evidence type="ECO:0000313" key="2">
    <source>
        <dbReference type="EMBL" id="CDM66230.1"/>
    </source>
</evidence>
<dbReference type="OrthoDB" id="105314at2"/>
<reference evidence="2 3" key="1">
    <citation type="submission" date="2013-12" db="EMBL/GenBank/DDBJ databases">
        <authorList>
            <person name="Stott M."/>
        </authorList>
    </citation>
    <scope>NUCLEOTIDE SEQUENCE [LARGE SCALE GENOMIC DNA]</scope>
    <source>
        <strain evidence="2 3">K22</strain>
    </source>
</reference>
<organism evidence="2 3">
    <name type="scientific">Pyrinomonas methylaliphatogenes</name>
    <dbReference type="NCBI Taxonomy" id="454194"/>
    <lineage>
        <taxon>Bacteria</taxon>
        <taxon>Pseudomonadati</taxon>
        <taxon>Acidobacteriota</taxon>
        <taxon>Blastocatellia</taxon>
        <taxon>Blastocatellales</taxon>
        <taxon>Pyrinomonadaceae</taxon>
        <taxon>Pyrinomonas</taxon>
    </lineage>
</organism>
<dbReference type="Proteomes" id="UP000031518">
    <property type="component" value="Unassembled WGS sequence"/>
</dbReference>
<evidence type="ECO:0000259" key="1">
    <source>
        <dbReference type="Pfam" id="PF13360"/>
    </source>
</evidence>
<dbReference type="InterPro" id="IPR013783">
    <property type="entry name" value="Ig-like_fold"/>
</dbReference>
<dbReference type="Gene3D" id="2.130.10.10">
    <property type="entry name" value="YVTN repeat-like/Quinoprotein amine dehydrogenase"/>
    <property type="match status" value="1"/>
</dbReference>
<proteinExistence type="predicted"/>
<name>A0A0B6X1I5_9BACT</name>
<dbReference type="STRING" id="454194.PYK22_02245"/>